<reference evidence="1" key="1">
    <citation type="submission" date="2015-07" db="EMBL/GenBank/DDBJ databases">
        <title>MeaNS - Measles Nucleotide Surveillance Program.</title>
        <authorList>
            <person name="Tran T."/>
            <person name="Druce J."/>
        </authorList>
    </citation>
    <scope>NUCLEOTIDE SEQUENCE</scope>
    <source>
        <strain evidence="1">UCB-OBI-ISO-001</strain>
        <tissue evidence="1">Gonad</tissue>
    </source>
</reference>
<dbReference type="EMBL" id="KQ417386">
    <property type="protein sequence ID" value="KOF92121.1"/>
    <property type="molecule type" value="Genomic_DNA"/>
</dbReference>
<feature type="non-terminal residue" evidence="1">
    <location>
        <position position="1"/>
    </location>
</feature>
<name>A0A0L8HSE1_OCTBM</name>
<organism evidence="1">
    <name type="scientific">Octopus bimaculoides</name>
    <name type="common">California two-spotted octopus</name>
    <dbReference type="NCBI Taxonomy" id="37653"/>
    <lineage>
        <taxon>Eukaryota</taxon>
        <taxon>Metazoa</taxon>
        <taxon>Spiralia</taxon>
        <taxon>Lophotrochozoa</taxon>
        <taxon>Mollusca</taxon>
        <taxon>Cephalopoda</taxon>
        <taxon>Coleoidea</taxon>
        <taxon>Octopodiformes</taxon>
        <taxon>Octopoda</taxon>
        <taxon>Incirrata</taxon>
        <taxon>Octopodidae</taxon>
        <taxon>Octopus</taxon>
    </lineage>
</organism>
<protein>
    <submittedName>
        <fullName evidence="1">Uncharacterized protein</fullName>
    </submittedName>
</protein>
<accession>A0A0L8HSE1</accession>
<evidence type="ECO:0000313" key="1">
    <source>
        <dbReference type="EMBL" id="KOF92121.1"/>
    </source>
</evidence>
<gene>
    <name evidence="1" type="ORF">OCBIM_22007159mg</name>
</gene>
<dbReference type="AlphaFoldDB" id="A0A0L8HSE1"/>
<proteinExistence type="predicted"/>
<sequence length="61" mass="7129">LRFKDTSKNSLTKCHIDAKLWEKLIEGRTAWETSVNKGAKQLEENILAHKAKHQRKRDNTL</sequence>